<proteinExistence type="predicted"/>
<feature type="chain" id="PRO_5025422633" description="EXS domain-containing protein" evidence="1">
    <location>
        <begin position="21"/>
        <end position="131"/>
    </location>
</feature>
<comment type="caution">
    <text evidence="2">The sequence shown here is derived from an EMBL/GenBank/DDBJ whole genome shotgun (WGS) entry which is preliminary data.</text>
</comment>
<dbReference type="EMBL" id="VJMI01010633">
    <property type="protein sequence ID" value="KAF0755227.1"/>
    <property type="molecule type" value="Genomic_DNA"/>
</dbReference>
<evidence type="ECO:0000313" key="3">
    <source>
        <dbReference type="Proteomes" id="UP000469452"/>
    </source>
</evidence>
<protein>
    <recommendedName>
        <fullName evidence="4">EXS domain-containing protein</fullName>
    </recommendedName>
</protein>
<accession>A0A6A5APF4</accession>
<evidence type="ECO:0008006" key="4">
    <source>
        <dbReference type="Google" id="ProtNLM"/>
    </source>
</evidence>
<gene>
    <name evidence="2" type="ORF">AaE_005046</name>
</gene>
<keyword evidence="1" id="KW-0732">Signal</keyword>
<organism evidence="2 3">
    <name type="scientific">Aphanomyces astaci</name>
    <name type="common">Crayfish plague agent</name>
    <dbReference type="NCBI Taxonomy" id="112090"/>
    <lineage>
        <taxon>Eukaryota</taxon>
        <taxon>Sar</taxon>
        <taxon>Stramenopiles</taxon>
        <taxon>Oomycota</taxon>
        <taxon>Saprolegniomycetes</taxon>
        <taxon>Saprolegniales</taxon>
        <taxon>Verrucalvaceae</taxon>
        <taxon>Aphanomyces</taxon>
    </lineage>
</organism>
<dbReference type="Proteomes" id="UP000469452">
    <property type="component" value="Unassembled WGS sequence"/>
</dbReference>
<name>A0A6A5APF4_APHAT</name>
<feature type="signal peptide" evidence="1">
    <location>
        <begin position="1"/>
        <end position="20"/>
    </location>
</feature>
<dbReference type="VEuPathDB" id="FungiDB:H257_11481"/>
<evidence type="ECO:0000256" key="1">
    <source>
        <dbReference type="SAM" id="SignalP"/>
    </source>
</evidence>
<reference evidence="2 3" key="1">
    <citation type="submission" date="2019-06" db="EMBL/GenBank/DDBJ databases">
        <title>Genomics analysis of Aphanomyces spp. identifies a new class of oomycete effector associated with host adaptation.</title>
        <authorList>
            <person name="Gaulin E."/>
        </authorList>
    </citation>
    <scope>NUCLEOTIDE SEQUENCE [LARGE SCALE GENOMIC DNA]</scope>
    <source>
        <strain evidence="2 3">E</strain>
    </source>
</reference>
<dbReference type="AlphaFoldDB" id="A0A6A5APF4"/>
<evidence type="ECO:0000313" key="2">
    <source>
        <dbReference type="EMBL" id="KAF0755227.1"/>
    </source>
</evidence>
<sequence length="131" mass="14495">MPLLSLAAFMLYHVGRLVLAFVAQNDMLTSVVLPSLADLTLLAVVSKTCRLNVVWTQMTSLPRHSTLQPLLGATPTTLHLPRWVHSVATLAFDIALVFMQLLGPAIWDVVPDELFVEQGHDQHKPGPRQHT</sequence>